<dbReference type="AlphaFoldDB" id="A0A8J5J7L3"/>
<dbReference type="GO" id="GO:0044773">
    <property type="term" value="P:mitotic DNA damage checkpoint signaling"/>
    <property type="evidence" value="ECO:0007669"/>
    <property type="project" value="TreeGrafter"/>
</dbReference>
<dbReference type="PROSITE" id="PS50011">
    <property type="entry name" value="PROTEIN_KINASE_DOM"/>
    <property type="match status" value="1"/>
</dbReference>
<keyword evidence="2" id="KW-0418">Kinase</keyword>
<dbReference type="InterPro" id="IPR000719">
    <property type="entry name" value="Prot_kinase_dom"/>
</dbReference>
<reference evidence="2" key="1">
    <citation type="journal article" date="2021" name="Sci. Adv.">
        <title>The American lobster genome reveals insights on longevity, neural, and immune adaptations.</title>
        <authorList>
            <person name="Polinski J.M."/>
            <person name="Zimin A.V."/>
            <person name="Clark K.F."/>
            <person name="Kohn A.B."/>
            <person name="Sadowski N."/>
            <person name="Timp W."/>
            <person name="Ptitsyn A."/>
            <person name="Khanna P."/>
            <person name="Romanova D.Y."/>
            <person name="Williams P."/>
            <person name="Greenwood S.J."/>
            <person name="Moroz L.L."/>
            <person name="Walt D.R."/>
            <person name="Bodnar A.G."/>
        </authorList>
    </citation>
    <scope>NUCLEOTIDE SEQUENCE</scope>
    <source>
        <strain evidence="2">GMGI-L3</strain>
    </source>
</reference>
<dbReference type="PANTHER" id="PTHR44167:SF24">
    <property type="entry name" value="SERINE_THREONINE-PROTEIN KINASE CHK2"/>
    <property type="match status" value="1"/>
</dbReference>
<dbReference type="GO" id="GO:0004674">
    <property type="term" value="F:protein serine/threonine kinase activity"/>
    <property type="evidence" value="ECO:0007669"/>
    <property type="project" value="TreeGrafter"/>
</dbReference>
<evidence type="ECO:0000313" key="4">
    <source>
        <dbReference type="EMBL" id="KAG7156884.1"/>
    </source>
</evidence>
<accession>A0A8J5J7L3</accession>
<evidence type="ECO:0000313" key="3">
    <source>
        <dbReference type="EMBL" id="KAG7155376.1"/>
    </source>
</evidence>
<dbReference type="PROSITE" id="PS00108">
    <property type="entry name" value="PROTEIN_KINASE_ST"/>
    <property type="match status" value="1"/>
</dbReference>
<gene>
    <name evidence="2" type="primary">Raf-L4</name>
    <name evidence="4" type="synonym">Raf-L2</name>
    <name evidence="3" type="synonym">Raf-L3</name>
    <name evidence="4" type="ORF">Hamer_G023637</name>
    <name evidence="3" type="ORF">Hamer_G025799</name>
    <name evidence="2" type="ORF">Hamer_G026691</name>
</gene>
<keyword evidence="2" id="KW-0808">Transferase</keyword>
<dbReference type="EMBL" id="JAHLQT010038326">
    <property type="protein sequence ID" value="KAG7156884.1"/>
    <property type="molecule type" value="Genomic_DNA"/>
</dbReference>
<dbReference type="EMBL" id="JAHLQT010041852">
    <property type="protein sequence ID" value="KAG7155376.1"/>
    <property type="molecule type" value="Genomic_DNA"/>
</dbReference>
<name>A0A8J5J7L3_HOMAM</name>
<dbReference type="GO" id="GO:0005737">
    <property type="term" value="C:cytoplasm"/>
    <property type="evidence" value="ECO:0007669"/>
    <property type="project" value="TreeGrafter"/>
</dbReference>
<evidence type="ECO:0000259" key="1">
    <source>
        <dbReference type="PROSITE" id="PS50011"/>
    </source>
</evidence>
<proteinExistence type="predicted"/>
<feature type="domain" description="Protein kinase" evidence="1">
    <location>
        <begin position="1"/>
        <end position="158"/>
    </location>
</feature>
<dbReference type="Pfam" id="PF00069">
    <property type="entry name" value="Pkinase"/>
    <property type="match status" value="1"/>
</dbReference>
<evidence type="ECO:0000313" key="2">
    <source>
        <dbReference type="EMBL" id="KAG7154127.1"/>
    </source>
</evidence>
<sequence>MDYTGDTYDDFLQYANTHQKVLTLIKIAEALSQIHDKNIIHNDLKTNNVTVTLQEDQPTVHIIDFGKAKIRGTFKHNKHPFRRYWEAPEFTDGDFTSPESDTYSFGQLVKLVATLTHNPVVQEGLQTIVDMTTSRSPLHRASLPEVVRVMNEFLPIAN</sequence>
<dbReference type="InterPro" id="IPR008271">
    <property type="entry name" value="Ser/Thr_kinase_AS"/>
</dbReference>
<dbReference type="Proteomes" id="UP000747542">
    <property type="component" value="Unassembled WGS sequence"/>
</dbReference>
<organism evidence="2 5">
    <name type="scientific">Homarus americanus</name>
    <name type="common">American lobster</name>
    <dbReference type="NCBI Taxonomy" id="6706"/>
    <lineage>
        <taxon>Eukaryota</taxon>
        <taxon>Metazoa</taxon>
        <taxon>Ecdysozoa</taxon>
        <taxon>Arthropoda</taxon>
        <taxon>Crustacea</taxon>
        <taxon>Multicrustacea</taxon>
        <taxon>Malacostraca</taxon>
        <taxon>Eumalacostraca</taxon>
        <taxon>Eucarida</taxon>
        <taxon>Decapoda</taxon>
        <taxon>Pleocyemata</taxon>
        <taxon>Astacidea</taxon>
        <taxon>Nephropoidea</taxon>
        <taxon>Nephropidae</taxon>
        <taxon>Homarus</taxon>
    </lineage>
</organism>
<keyword evidence="5" id="KW-1185">Reference proteome</keyword>
<dbReference type="SUPFAM" id="SSF56112">
    <property type="entry name" value="Protein kinase-like (PK-like)"/>
    <property type="match status" value="1"/>
</dbReference>
<protein>
    <submittedName>
        <fullName evidence="4">Raf serine/threonine-protein kinase-like 2</fullName>
    </submittedName>
    <submittedName>
        <fullName evidence="3">Raf serine/threonine-protein kinase-like 3</fullName>
    </submittedName>
    <submittedName>
        <fullName evidence="2">Raf serine/threonine-protein kinase-like 4</fullName>
    </submittedName>
</protein>
<dbReference type="PANTHER" id="PTHR44167">
    <property type="entry name" value="OVARIAN-SPECIFIC SERINE/THREONINE-PROTEIN KINASE LOK-RELATED"/>
    <property type="match status" value="1"/>
</dbReference>
<comment type="caution">
    <text evidence="2">The sequence shown here is derived from an EMBL/GenBank/DDBJ whole genome shotgun (WGS) entry which is preliminary data.</text>
</comment>
<dbReference type="Gene3D" id="1.10.510.10">
    <property type="entry name" value="Transferase(Phosphotransferase) domain 1"/>
    <property type="match status" value="1"/>
</dbReference>
<evidence type="ECO:0000313" key="5">
    <source>
        <dbReference type="Proteomes" id="UP000747542"/>
    </source>
</evidence>
<dbReference type="GO" id="GO:0005524">
    <property type="term" value="F:ATP binding"/>
    <property type="evidence" value="ECO:0007669"/>
    <property type="project" value="InterPro"/>
</dbReference>
<dbReference type="EMBL" id="JAHLQT010045145">
    <property type="protein sequence ID" value="KAG7154127.1"/>
    <property type="molecule type" value="Genomic_DNA"/>
</dbReference>
<dbReference type="InterPro" id="IPR011009">
    <property type="entry name" value="Kinase-like_dom_sf"/>
</dbReference>
<dbReference type="GO" id="GO:0005634">
    <property type="term" value="C:nucleus"/>
    <property type="evidence" value="ECO:0007669"/>
    <property type="project" value="TreeGrafter"/>
</dbReference>